<keyword evidence="7" id="KW-1185">Reference proteome</keyword>
<comment type="caution">
    <text evidence="6">The sequence shown here is derived from an EMBL/GenBank/DDBJ whole genome shotgun (WGS) entry which is preliminary data.</text>
</comment>
<dbReference type="Pfam" id="PF00589">
    <property type="entry name" value="Phage_integrase"/>
    <property type="match status" value="1"/>
</dbReference>
<organism evidence="6 7">
    <name type="scientific">Halomonas salifodinae</name>
    <dbReference type="NCBI Taxonomy" id="438745"/>
    <lineage>
        <taxon>Bacteria</taxon>
        <taxon>Pseudomonadati</taxon>
        <taxon>Pseudomonadota</taxon>
        <taxon>Gammaproteobacteria</taxon>
        <taxon>Oceanospirillales</taxon>
        <taxon>Halomonadaceae</taxon>
        <taxon>Halomonas</taxon>
    </lineage>
</organism>
<evidence type="ECO:0000256" key="1">
    <source>
        <dbReference type="ARBA" id="ARBA00008857"/>
    </source>
</evidence>
<proteinExistence type="inferred from homology"/>
<protein>
    <submittedName>
        <fullName evidence="6">Tyrosine-type recombinase/integrase</fullName>
    </submittedName>
</protein>
<comment type="similarity">
    <text evidence="1">Belongs to the 'phage' integrase family.</text>
</comment>
<dbReference type="InterPro" id="IPR038488">
    <property type="entry name" value="Integrase_DNA-bd_sf"/>
</dbReference>
<keyword evidence="4" id="KW-0233">DNA recombination</keyword>
<dbReference type="PROSITE" id="PS51898">
    <property type="entry name" value="TYR_RECOMBINASE"/>
    <property type="match status" value="1"/>
</dbReference>
<evidence type="ECO:0000313" key="7">
    <source>
        <dbReference type="Proteomes" id="UP001596411"/>
    </source>
</evidence>
<reference evidence="7" key="1">
    <citation type="journal article" date="2019" name="Int. J. Syst. Evol. Microbiol.">
        <title>The Global Catalogue of Microorganisms (GCM) 10K type strain sequencing project: providing services to taxonomists for standard genome sequencing and annotation.</title>
        <authorList>
            <consortium name="The Broad Institute Genomics Platform"/>
            <consortium name="The Broad Institute Genome Sequencing Center for Infectious Disease"/>
            <person name="Wu L."/>
            <person name="Ma J."/>
        </authorList>
    </citation>
    <scope>NUCLEOTIDE SEQUENCE [LARGE SCALE GENOMIC DNA]</scope>
    <source>
        <strain evidence="7">CGMCC 1.13666</strain>
    </source>
</reference>
<evidence type="ECO:0000259" key="5">
    <source>
        <dbReference type="PROSITE" id="PS51898"/>
    </source>
</evidence>
<evidence type="ECO:0000256" key="2">
    <source>
        <dbReference type="ARBA" id="ARBA00022908"/>
    </source>
</evidence>
<evidence type="ECO:0000256" key="3">
    <source>
        <dbReference type="ARBA" id="ARBA00023125"/>
    </source>
</evidence>
<gene>
    <name evidence="6" type="ORF">ACFQH5_15175</name>
</gene>
<dbReference type="CDD" id="cd00796">
    <property type="entry name" value="INT_Rci_Hp1_C"/>
    <property type="match status" value="1"/>
</dbReference>
<dbReference type="PANTHER" id="PTHR30629:SF2">
    <property type="entry name" value="PROPHAGE INTEGRASE INTS-RELATED"/>
    <property type="match status" value="1"/>
</dbReference>
<name>A0ABW2F3S0_9GAMM</name>
<dbReference type="RefSeq" id="WP_346062950.1">
    <property type="nucleotide sequence ID" value="NZ_BAAADR010000013.1"/>
</dbReference>
<dbReference type="Gene3D" id="1.10.443.10">
    <property type="entry name" value="Intergrase catalytic core"/>
    <property type="match status" value="1"/>
</dbReference>
<dbReference type="Gene3D" id="1.10.150.130">
    <property type="match status" value="1"/>
</dbReference>
<dbReference type="EMBL" id="JBHSZP010000029">
    <property type="protein sequence ID" value="MFC7090894.1"/>
    <property type="molecule type" value="Genomic_DNA"/>
</dbReference>
<keyword evidence="2" id="KW-0229">DNA integration</keyword>
<dbReference type="Pfam" id="PF13356">
    <property type="entry name" value="Arm-DNA-bind_3"/>
    <property type="match status" value="1"/>
</dbReference>
<dbReference type="InterPro" id="IPR050808">
    <property type="entry name" value="Phage_Integrase"/>
</dbReference>
<dbReference type="InterPro" id="IPR010998">
    <property type="entry name" value="Integrase_recombinase_N"/>
</dbReference>
<dbReference type="PANTHER" id="PTHR30629">
    <property type="entry name" value="PROPHAGE INTEGRASE"/>
    <property type="match status" value="1"/>
</dbReference>
<accession>A0ABW2F3S0</accession>
<dbReference type="Gene3D" id="3.30.160.390">
    <property type="entry name" value="Integrase, DNA-binding domain"/>
    <property type="match status" value="1"/>
</dbReference>
<keyword evidence="3" id="KW-0238">DNA-binding</keyword>
<evidence type="ECO:0000256" key="4">
    <source>
        <dbReference type="ARBA" id="ARBA00023172"/>
    </source>
</evidence>
<dbReference type="Proteomes" id="UP001596411">
    <property type="component" value="Unassembled WGS sequence"/>
</dbReference>
<dbReference type="InterPro" id="IPR013762">
    <property type="entry name" value="Integrase-like_cat_sf"/>
</dbReference>
<dbReference type="InterPro" id="IPR025166">
    <property type="entry name" value="Integrase_DNA_bind_dom"/>
</dbReference>
<evidence type="ECO:0000313" key="6">
    <source>
        <dbReference type="EMBL" id="MFC7090894.1"/>
    </source>
</evidence>
<feature type="domain" description="Tyr recombinase" evidence="5">
    <location>
        <begin position="228"/>
        <end position="437"/>
    </location>
</feature>
<sequence>MAKATEKLTTRVLERLARELPEGGEVWDADLSGYHVRAGKRGLALRVSYYNTAGQRRVLTLGRYGAPLTAAQAREDAKEALAVVAQSGDPRAVLEEAKAEAERQQQQTLRAYLDGPYTAYQNRKKDGVATLRRIRYAFVDWLDKPMGSLTRAEVERWQADQEVVKQAKDKNESQPRPRAFSTLKRDYGALYTMLEHAAERKVISANPLKGIKLQKPALTEDELAEQGAERRYLEPEEVEALFAGLKAYQELKCEQRRSSRAHGKAYLPDLDRVAYVDHVAPFVKVMYFTGFRPGDLFGLRWEHVNLAFATIRKVIEKTAHSRPEPQTFPLSRAAVDVLETWWKQQGEPRSGLVFASSVSGGRMAQTAMQRPWATVRKLGGLPDDLQLYTLRHNFASQLVMAGTDLLTVSKLMAHADIQTTIAHYAHLAPDHKRDAVEMFAQKVPLRVADTIGDASPSQALVR</sequence>
<dbReference type="InterPro" id="IPR002104">
    <property type="entry name" value="Integrase_catalytic"/>
</dbReference>
<dbReference type="SUPFAM" id="SSF56349">
    <property type="entry name" value="DNA breaking-rejoining enzymes"/>
    <property type="match status" value="1"/>
</dbReference>
<dbReference type="InterPro" id="IPR011010">
    <property type="entry name" value="DNA_brk_join_enz"/>
</dbReference>